<dbReference type="PROSITE" id="PS50208">
    <property type="entry name" value="CASPASE_P20"/>
    <property type="match status" value="1"/>
</dbReference>
<evidence type="ECO:0000256" key="2">
    <source>
        <dbReference type="SAM" id="MobiDB-lite"/>
    </source>
</evidence>
<dbReference type="PANTHER" id="PTHR22576:SF37">
    <property type="entry name" value="MUCOSA-ASSOCIATED LYMPHOID TISSUE LYMPHOMA TRANSLOCATION PROTEIN 1"/>
    <property type="match status" value="1"/>
</dbReference>
<feature type="region of interest" description="Disordered" evidence="2">
    <location>
        <begin position="971"/>
        <end position="1034"/>
    </location>
</feature>
<feature type="repeat" description="TPR" evidence="1">
    <location>
        <begin position="627"/>
        <end position="660"/>
    </location>
</feature>
<dbReference type="PANTHER" id="PTHR22576">
    <property type="entry name" value="MUCOSA ASSOCIATED LYMPHOID TISSUE LYMPHOMA TRANSLOCATION PROTEIN 1/PARACASPASE"/>
    <property type="match status" value="1"/>
</dbReference>
<dbReference type="EMBL" id="CAJNOI010000598">
    <property type="protein sequence ID" value="CAF1314425.1"/>
    <property type="molecule type" value="Genomic_DNA"/>
</dbReference>
<dbReference type="GO" id="GO:0004197">
    <property type="term" value="F:cysteine-type endopeptidase activity"/>
    <property type="evidence" value="ECO:0007669"/>
    <property type="project" value="InterPro"/>
</dbReference>
<proteinExistence type="predicted"/>
<sequence>MAEISQKDGATFEATYVLEMSALTTTDLAQENTTDVALIWFDSTMNASDENEKIKDLLMINNFVRVYIDLDLCITYIKSEKEKKIFLIISGNDAFNLLPSIIESSQLDLIFIFPGNQNEFNHLCEDYVKVAGIFDNYNELIKSIKDNMEYVNRQMEIISFYDQHQYGTRDLSDQSTDFLWFQLFNDVIKHLSHDDKAKEEMLTVCRQYYRGNYRMLKDIDEFAQNYRIHKCIQWYTKETFVYQLLNKALRTQDIEQLYIFRYYIADLSKELAQEYKKIKTGENKKIYLYRGTAMHQKELEKLRANVGKLIAANGYWSTSRNRLRALEFANKLMPKPDMRALLFEIECDLHDSNDSVIFADISHLSYFPTEEELLFDAGSIFQIGETKAEESGTNLCVVQLITTGEGRKLAEKYIEQNRIEMEEESPRIMLSTLLKRMGKFEKSLQFLQHLLKNPGEENMGYIHNRIGIALKDQRKYDLALKHLKEAFSLTVYCNPPDRKYSAFVLHNQGLVYAKQRKYKEALDYYNRAVRILKEETDGAGSGIAQFYNSIERIYLYQGDYDQAFDYQSKALRIRENLNPDHVMNAFIYVDIANIYSRTKNYDEALKYHRRALELRQSVLLPNNHNIAWSLHQVGRMYYKKHVLQTALEYYKESLEMTKKCFTPAQRHCVPGILMDIALVYNDRLIEAINYRLEALNANTDMASAQVRQKKIALLIGNNSYKTAKPLECCINDANDLSEKLRSISFTVTVLTNANFAKMRRTIDDFTDSISKNDLVVFFFAGHGTQWNDQNYLLPVDNDRIKTKELLKARAINAQDTLEHMSNNNPAATIFLLDCCRDYGIRNEALLDTQTRGGSPSPIGLTSMEAQGDSIIVFACAPGKLALDAAKNGRNGLFTFYLLQHIAERNADVEMLMRNPYYFNNSPSSDDVGRPDQNTTVSLYEHQSGLQVKSGRGSRLTSDYMANRLPPTATIYSYDDRYSTPSNYQHKNQSTSSSKFSPSVQTGTNTNKYDGGIFAQSYDPPSSTHTSFNQRDNHVPRPIQYYFGLPREDQLSDNNNDSDDESIHIGHSHLELLAYSNTQRDLNYPVKRNLH</sequence>
<dbReference type="InterPro" id="IPR052039">
    <property type="entry name" value="Caspase-related_regulators"/>
</dbReference>
<dbReference type="Gene3D" id="1.25.40.10">
    <property type="entry name" value="Tetratricopeptide repeat domain"/>
    <property type="match status" value="3"/>
</dbReference>
<dbReference type="InterPro" id="IPR011600">
    <property type="entry name" value="Pept_C14_caspase"/>
</dbReference>
<dbReference type="EMBL" id="CAJNOM010000695">
    <property type="protein sequence ID" value="CAF1543986.1"/>
    <property type="molecule type" value="Genomic_DNA"/>
</dbReference>
<accession>A0A815WH73</accession>
<feature type="compositionally biased region" description="Polar residues" evidence="2">
    <location>
        <begin position="1018"/>
        <end position="1029"/>
    </location>
</feature>
<gene>
    <name evidence="4" type="ORF">BJG266_LOCUS32995</name>
    <name evidence="5" type="ORF">QVE165_LOCUS46543</name>
</gene>
<dbReference type="Pfam" id="PF00656">
    <property type="entry name" value="Peptidase_C14"/>
    <property type="match status" value="1"/>
</dbReference>
<dbReference type="Proteomes" id="UP000663877">
    <property type="component" value="Unassembled WGS sequence"/>
</dbReference>
<protein>
    <recommendedName>
        <fullName evidence="3">Caspase family p20 domain-containing protein</fullName>
    </recommendedName>
</protein>
<name>A0A815WH73_9BILA</name>
<dbReference type="InterPro" id="IPR011990">
    <property type="entry name" value="TPR-like_helical_dom_sf"/>
</dbReference>
<dbReference type="InterPro" id="IPR001309">
    <property type="entry name" value="Pept_C14_p20"/>
</dbReference>
<dbReference type="PROSITE" id="PS50293">
    <property type="entry name" value="TPR_REGION"/>
    <property type="match status" value="1"/>
</dbReference>
<dbReference type="GO" id="GO:0006508">
    <property type="term" value="P:proteolysis"/>
    <property type="evidence" value="ECO:0007669"/>
    <property type="project" value="InterPro"/>
</dbReference>
<dbReference type="Proteomes" id="UP000663832">
    <property type="component" value="Unassembled WGS sequence"/>
</dbReference>
<dbReference type="Gene3D" id="3.90.176.10">
    <property type="entry name" value="Toxin ADP-ribosyltransferase, Chain A, domain 1"/>
    <property type="match status" value="1"/>
</dbReference>
<dbReference type="SUPFAM" id="SSF56399">
    <property type="entry name" value="ADP-ribosylation"/>
    <property type="match status" value="1"/>
</dbReference>
<keyword evidence="1" id="KW-0802">TPR repeat</keyword>
<dbReference type="SUPFAM" id="SSF48452">
    <property type="entry name" value="TPR-like"/>
    <property type="match status" value="2"/>
</dbReference>
<dbReference type="PROSITE" id="PS51996">
    <property type="entry name" value="TR_MART"/>
    <property type="match status" value="1"/>
</dbReference>
<dbReference type="PROSITE" id="PS50005">
    <property type="entry name" value="TPR"/>
    <property type="match status" value="4"/>
</dbReference>
<dbReference type="Gene3D" id="3.40.50.1460">
    <property type="match status" value="1"/>
</dbReference>
<dbReference type="InterPro" id="IPR019734">
    <property type="entry name" value="TPR_rpt"/>
</dbReference>
<dbReference type="SUPFAM" id="SSF52129">
    <property type="entry name" value="Caspase-like"/>
    <property type="match status" value="1"/>
</dbReference>
<dbReference type="OrthoDB" id="1305878at2759"/>
<dbReference type="Pfam" id="PF03496">
    <property type="entry name" value="ADPrib_exo_Tox"/>
    <property type="match status" value="1"/>
</dbReference>
<comment type="caution">
    <text evidence="5">The sequence shown here is derived from an EMBL/GenBank/DDBJ whole genome shotgun (WGS) entry which is preliminary data.</text>
</comment>
<dbReference type="AlphaFoldDB" id="A0A815WH73"/>
<feature type="domain" description="Caspase family p20" evidence="3">
    <location>
        <begin position="708"/>
        <end position="836"/>
    </location>
</feature>
<dbReference type="InterPro" id="IPR003540">
    <property type="entry name" value="ADP-ribosyltransferase"/>
</dbReference>
<dbReference type="SMART" id="SM00028">
    <property type="entry name" value="TPR"/>
    <property type="match status" value="5"/>
</dbReference>
<feature type="repeat" description="TPR" evidence="1">
    <location>
        <begin position="585"/>
        <end position="618"/>
    </location>
</feature>
<evidence type="ECO:0000259" key="3">
    <source>
        <dbReference type="PROSITE" id="PS50208"/>
    </source>
</evidence>
<reference evidence="5" key="1">
    <citation type="submission" date="2021-02" db="EMBL/GenBank/DDBJ databases">
        <authorList>
            <person name="Nowell W R."/>
        </authorList>
    </citation>
    <scope>NUCLEOTIDE SEQUENCE</scope>
</reference>
<keyword evidence="6" id="KW-1185">Reference proteome</keyword>
<evidence type="ECO:0000313" key="4">
    <source>
        <dbReference type="EMBL" id="CAF1314425.1"/>
    </source>
</evidence>
<dbReference type="GO" id="GO:0005576">
    <property type="term" value="C:extracellular region"/>
    <property type="evidence" value="ECO:0007669"/>
    <property type="project" value="InterPro"/>
</dbReference>
<organism evidence="5 6">
    <name type="scientific">Adineta steineri</name>
    <dbReference type="NCBI Taxonomy" id="433720"/>
    <lineage>
        <taxon>Eukaryota</taxon>
        <taxon>Metazoa</taxon>
        <taxon>Spiralia</taxon>
        <taxon>Gnathifera</taxon>
        <taxon>Rotifera</taxon>
        <taxon>Eurotatoria</taxon>
        <taxon>Bdelloidea</taxon>
        <taxon>Adinetida</taxon>
        <taxon>Adinetidae</taxon>
        <taxon>Adineta</taxon>
    </lineage>
</organism>
<feature type="repeat" description="TPR" evidence="1">
    <location>
        <begin position="544"/>
        <end position="577"/>
    </location>
</feature>
<dbReference type="InterPro" id="IPR029030">
    <property type="entry name" value="Caspase-like_dom_sf"/>
</dbReference>
<dbReference type="Pfam" id="PF13374">
    <property type="entry name" value="TPR_10"/>
    <property type="match status" value="1"/>
</dbReference>
<feature type="compositionally biased region" description="Polar residues" evidence="2">
    <location>
        <begin position="978"/>
        <end position="1007"/>
    </location>
</feature>
<evidence type="ECO:0000313" key="5">
    <source>
        <dbReference type="EMBL" id="CAF1543986.1"/>
    </source>
</evidence>
<evidence type="ECO:0000313" key="6">
    <source>
        <dbReference type="Proteomes" id="UP000663832"/>
    </source>
</evidence>
<dbReference type="Pfam" id="PF13424">
    <property type="entry name" value="TPR_12"/>
    <property type="match status" value="2"/>
</dbReference>
<feature type="repeat" description="TPR" evidence="1">
    <location>
        <begin position="502"/>
        <end position="535"/>
    </location>
</feature>
<evidence type="ECO:0000256" key="1">
    <source>
        <dbReference type="PROSITE-ProRule" id="PRU00339"/>
    </source>
</evidence>